<organism evidence="1 2">
    <name type="scientific">Steinernema carpocapsae</name>
    <name type="common">Entomopathogenic nematode</name>
    <dbReference type="NCBI Taxonomy" id="34508"/>
    <lineage>
        <taxon>Eukaryota</taxon>
        <taxon>Metazoa</taxon>
        <taxon>Ecdysozoa</taxon>
        <taxon>Nematoda</taxon>
        <taxon>Chromadorea</taxon>
        <taxon>Rhabditida</taxon>
        <taxon>Tylenchina</taxon>
        <taxon>Panagrolaimomorpha</taxon>
        <taxon>Strongyloidoidea</taxon>
        <taxon>Steinernematidae</taxon>
        <taxon>Steinernema</taxon>
    </lineage>
</organism>
<evidence type="ECO:0000313" key="1">
    <source>
        <dbReference type="EMBL" id="TKR69239.1"/>
    </source>
</evidence>
<evidence type="ECO:0000313" key="2">
    <source>
        <dbReference type="Proteomes" id="UP000298663"/>
    </source>
</evidence>
<reference evidence="1 2" key="1">
    <citation type="journal article" date="2015" name="Genome Biol.">
        <title>Comparative genomics of Steinernema reveals deeply conserved gene regulatory networks.</title>
        <authorList>
            <person name="Dillman A.R."/>
            <person name="Macchietto M."/>
            <person name="Porter C.F."/>
            <person name="Rogers A."/>
            <person name="Williams B."/>
            <person name="Antoshechkin I."/>
            <person name="Lee M.M."/>
            <person name="Goodwin Z."/>
            <person name="Lu X."/>
            <person name="Lewis E.E."/>
            <person name="Goodrich-Blair H."/>
            <person name="Stock S.P."/>
            <person name="Adams B.J."/>
            <person name="Sternberg P.W."/>
            <person name="Mortazavi A."/>
        </authorList>
    </citation>
    <scope>NUCLEOTIDE SEQUENCE [LARGE SCALE GENOMIC DNA]</scope>
    <source>
        <strain evidence="1 2">ALL</strain>
    </source>
</reference>
<name>A0A4U5MIN6_STECR</name>
<comment type="caution">
    <text evidence="1">The sequence shown here is derived from an EMBL/GenBank/DDBJ whole genome shotgun (WGS) entry which is preliminary data.</text>
</comment>
<sequence>MGLFQSVALRPNSVDYKRGILRHQILNEIANIVFKKKASLTSIKIAAHGSNDDSVEHDQMSFEVLLNALVQNPQDLKFTLLDRDMAISPLHAALKFEKFWFNGQNDEDGNFVLRDPNSKWSISFSITVTSFFTLTVSCAKIVKDC</sequence>
<protein>
    <submittedName>
        <fullName evidence="1">Uncharacterized protein</fullName>
    </submittedName>
</protein>
<dbReference type="Proteomes" id="UP000298663">
    <property type="component" value="Unassembled WGS sequence"/>
</dbReference>
<accession>A0A4U5MIN6</accession>
<proteinExistence type="predicted"/>
<gene>
    <name evidence="1" type="ORF">L596_021422</name>
</gene>
<dbReference type="AlphaFoldDB" id="A0A4U5MIN6"/>
<reference evidence="1 2" key="2">
    <citation type="journal article" date="2019" name="G3 (Bethesda)">
        <title>Hybrid Assembly of the Genome of the Entomopathogenic Nematode Steinernema carpocapsae Identifies the X-Chromosome.</title>
        <authorList>
            <person name="Serra L."/>
            <person name="Macchietto M."/>
            <person name="Macias-Munoz A."/>
            <person name="McGill C.J."/>
            <person name="Rodriguez I.M."/>
            <person name="Rodriguez B."/>
            <person name="Murad R."/>
            <person name="Mortazavi A."/>
        </authorList>
    </citation>
    <scope>NUCLEOTIDE SEQUENCE [LARGE SCALE GENOMIC DNA]</scope>
    <source>
        <strain evidence="1 2">ALL</strain>
    </source>
</reference>
<keyword evidence="2" id="KW-1185">Reference proteome</keyword>
<dbReference type="EMBL" id="AZBU02000007">
    <property type="protein sequence ID" value="TKR69239.1"/>
    <property type="molecule type" value="Genomic_DNA"/>
</dbReference>